<dbReference type="InterPro" id="IPR011990">
    <property type="entry name" value="TPR-like_helical_dom_sf"/>
</dbReference>
<evidence type="ECO:0000313" key="3">
    <source>
        <dbReference type="EMBL" id="KAF7174324.1"/>
    </source>
</evidence>
<feature type="region of interest" description="Disordered" evidence="1">
    <location>
        <begin position="204"/>
        <end position="224"/>
    </location>
</feature>
<comment type="caution">
    <text evidence="3">The sequence shown here is derived from an EMBL/GenBank/DDBJ whole genome shotgun (WGS) entry which is preliminary data.</text>
</comment>
<dbReference type="Gene3D" id="1.25.40.10">
    <property type="entry name" value="Tetratricopeptide repeat domain"/>
    <property type="match status" value="1"/>
</dbReference>
<gene>
    <name evidence="3" type="ORF">CNMCM6106_008548</name>
</gene>
<evidence type="ECO:0000259" key="2">
    <source>
        <dbReference type="Pfam" id="PF12862"/>
    </source>
</evidence>
<dbReference type="EMBL" id="JACBAF010001600">
    <property type="protein sequence ID" value="KAF7174324.1"/>
    <property type="molecule type" value="Genomic_DNA"/>
</dbReference>
<reference evidence="3" key="1">
    <citation type="submission" date="2020-06" db="EMBL/GenBank/DDBJ databases">
        <title>Draft genome sequences of strains closely related to Aspergillus parafelis and Aspergillus hiratsukae.</title>
        <authorList>
            <person name="Dos Santos R.A.C."/>
            <person name="Rivero-Menendez O."/>
            <person name="Steenwyk J.L."/>
            <person name="Mead M.E."/>
            <person name="Goldman G.H."/>
            <person name="Alastruey-Izquierdo A."/>
            <person name="Rokas A."/>
        </authorList>
    </citation>
    <scope>NUCLEOTIDE SEQUENCE</scope>
    <source>
        <strain evidence="3">CNM-CM6106</strain>
    </source>
</reference>
<feature type="domain" description="Anaphase-promoting complex subunit 5" evidence="2">
    <location>
        <begin position="94"/>
        <end position="112"/>
    </location>
</feature>
<organism evidence="3 4">
    <name type="scientific">Aspergillus hiratsukae</name>
    <dbReference type="NCBI Taxonomy" id="1194566"/>
    <lineage>
        <taxon>Eukaryota</taxon>
        <taxon>Fungi</taxon>
        <taxon>Dikarya</taxon>
        <taxon>Ascomycota</taxon>
        <taxon>Pezizomycotina</taxon>
        <taxon>Eurotiomycetes</taxon>
        <taxon>Eurotiomycetidae</taxon>
        <taxon>Eurotiales</taxon>
        <taxon>Aspergillaceae</taxon>
        <taxon>Aspergillus</taxon>
        <taxon>Aspergillus subgen. Fumigati</taxon>
    </lineage>
</organism>
<protein>
    <recommendedName>
        <fullName evidence="2">Anaphase-promoting complex subunit 5 domain-containing protein</fullName>
    </recommendedName>
</protein>
<dbReference type="Proteomes" id="UP000662466">
    <property type="component" value="Unassembled WGS sequence"/>
</dbReference>
<dbReference type="Pfam" id="PF12862">
    <property type="entry name" value="ANAPC5"/>
    <property type="match status" value="1"/>
</dbReference>
<evidence type="ECO:0000313" key="4">
    <source>
        <dbReference type="Proteomes" id="UP000662466"/>
    </source>
</evidence>
<sequence>MMDTFNIDLEIVNSLEDISDEDLLSFAEMHDEPGDDMHIELSIYAFFVAFQRLGSPELLTRALVRAEGWVAITSDDHPERHRRVKILDAMAARQEGEAMADLEESIRVAREAVNATPEDHPHRPALLHNLGIGLGDRYSRTRAMADLEESIRVAKEALSATPEGHPGRGQYLSNLGIHLGHRYSRTGAMADLEESIRVAREAVNTTPEDHPDRAGQHGRGLTLRGPSELHAKLSMRHQKTIQTGQTV</sequence>
<evidence type="ECO:0000256" key="1">
    <source>
        <dbReference type="SAM" id="MobiDB-lite"/>
    </source>
</evidence>
<name>A0A8H6QK85_9EURO</name>
<dbReference type="InterPro" id="IPR026000">
    <property type="entry name" value="Apc5_dom"/>
</dbReference>
<dbReference type="Pfam" id="PF13374">
    <property type="entry name" value="TPR_10"/>
    <property type="match status" value="2"/>
</dbReference>
<dbReference type="SUPFAM" id="SSF48452">
    <property type="entry name" value="TPR-like"/>
    <property type="match status" value="1"/>
</dbReference>
<proteinExistence type="predicted"/>
<dbReference type="AlphaFoldDB" id="A0A8H6QK85"/>
<accession>A0A8H6QK85</accession>